<name>A0A0G1YQG1_9BACT</name>
<evidence type="ECO:0000256" key="1">
    <source>
        <dbReference type="SAM" id="Phobius"/>
    </source>
</evidence>
<evidence type="ECO:0000313" key="2">
    <source>
        <dbReference type="EMBL" id="KKW17232.1"/>
    </source>
</evidence>
<feature type="transmembrane region" description="Helical" evidence="1">
    <location>
        <begin position="18"/>
        <end position="40"/>
    </location>
</feature>
<feature type="transmembrane region" description="Helical" evidence="1">
    <location>
        <begin position="52"/>
        <end position="76"/>
    </location>
</feature>
<gene>
    <name evidence="2" type="ORF">UY58_C0008G0008</name>
</gene>
<sequence length="92" mass="10505">MNIPETTYFMRLKVSWLLIWRSALIGTAIGLLFGAVEGLVEQYFEFSGEWGVAIITIGSFLIGIFFIGPLLIPMLLRKHFKGFRIELVRDPQ</sequence>
<organism evidence="2 3">
    <name type="scientific">Candidatus Magasanikbacteria bacterium GW2011_GWA2_50_22</name>
    <dbReference type="NCBI Taxonomy" id="1619043"/>
    <lineage>
        <taxon>Bacteria</taxon>
        <taxon>Candidatus Magasanikiibacteriota</taxon>
    </lineage>
</organism>
<dbReference type="EMBL" id="LCQN01000008">
    <property type="protein sequence ID" value="KKW17232.1"/>
    <property type="molecule type" value="Genomic_DNA"/>
</dbReference>
<accession>A0A0G1YQG1</accession>
<reference evidence="2 3" key="1">
    <citation type="journal article" date="2015" name="Nature">
        <title>rRNA introns, odd ribosomes, and small enigmatic genomes across a large radiation of phyla.</title>
        <authorList>
            <person name="Brown C.T."/>
            <person name="Hug L.A."/>
            <person name="Thomas B.C."/>
            <person name="Sharon I."/>
            <person name="Castelle C.J."/>
            <person name="Singh A."/>
            <person name="Wilkins M.J."/>
            <person name="Williams K.H."/>
            <person name="Banfield J.F."/>
        </authorList>
    </citation>
    <scope>NUCLEOTIDE SEQUENCE [LARGE SCALE GENOMIC DNA]</scope>
</reference>
<keyword evidence="1" id="KW-0812">Transmembrane</keyword>
<proteinExistence type="predicted"/>
<keyword evidence="1" id="KW-0472">Membrane</keyword>
<dbReference type="Proteomes" id="UP000033982">
    <property type="component" value="Unassembled WGS sequence"/>
</dbReference>
<dbReference type="AlphaFoldDB" id="A0A0G1YQG1"/>
<protein>
    <submittedName>
        <fullName evidence="2">Uncharacterized protein</fullName>
    </submittedName>
</protein>
<comment type="caution">
    <text evidence="2">The sequence shown here is derived from an EMBL/GenBank/DDBJ whole genome shotgun (WGS) entry which is preliminary data.</text>
</comment>
<evidence type="ECO:0000313" key="3">
    <source>
        <dbReference type="Proteomes" id="UP000033982"/>
    </source>
</evidence>
<keyword evidence="1" id="KW-1133">Transmembrane helix</keyword>